<dbReference type="GO" id="GO:0016020">
    <property type="term" value="C:membrane"/>
    <property type="evidence" value="ECO:0007669"/>
    <property type="project" value="UniProtKB-SubCell"/>
</dbReference>
<sequence>QLVRELQQVFLQHDWGTGALDEAYRKFEEGRAEEDAEGYVPPTARLEAAVYRQYWNGLRVRVGVHTGLCDIRRDEVTKGYDYYGEAPNMAARTESVGNGGQVLLTRAAYMALSTAEREQLEVTALGAVALRGVPRPVEMHQLDAVPGRTFAALRLDRLMPELDDVEGEDTSSGGEASASTARSGVSHTVVTVLAVLLGTFAAPQRLRVLRPLCERWRVSVPHAVEATREEDACRVAMGRLAVKMSRVMEKSAKRVSIDGEPSKTSLPLMSFFRSDSELRLFNPSVGGDESLGRRQPRSSFSQSSLSAMEEPVVTVHVRRRV</sequence>
<evidence type="ECO:0000256" key="20">
    <source>
        <dbReference type="SAM" id="MobiDB-lite"/>
    </source>
</evidence>
<keyword evidence="15 22" id="KW-0675">Receptor</keyword>
<evidence type="ECO:0000256" key="2">
    <source>
        <dbReference type="ARBA" id="ARBA00001946"/>
    </source>
</evidence>
<dbReference type="GO" id="GO:0006171">
    <property type="term" value="P:cAMP biosynthetic process"/>
    <property type="evidence" value="ECO:0007669"/>
    <property type="project" value="UniProtKB-KW"/>
</dbReference>
<dbReference type="Gene3D" id="3.30.70.1230">
    <property type="entry name" value="Nucleotide cyclase"/>
    <property type="match status" value="1"/>
</dbReference>
<evidence type="ECO:0000256" key="8">
    <source>
        <dbReference type="ARBA" id="ARBA00022723"/>
    </source>
</evidence>
<keyword evidence="17 22" id="KW-0456">Lyase</keyword>
<keyword evidence="16" id="KW-0325">Glycoprotein</keyword>
<comment type="caution">
    <text evidence="22">The sequence shown here is derived from an EMBL/GenBank/DDBJ whole genome shotgun (WGS) entry which is preliminary data.</text>
</comment>
<dbReference type="Proteomes" id="UP000284403">
    <property type="component" value="Unassembled WGS sequence"/>
</dbReference>
<evidence type="ECO:0000256" key="14">
    <source>
        <dbReference type="ARBA" id="ARBA00023136"/>
    </source>
</evidence>
<dbReference type="AlphaFoldDB" id="A0A3R7N364"/>
<dbReference type="EC" id="4.6.1.1" evidence="6"/>
<accession>A0A3R7N364</accession>
<dbReference type="PANTHER" id="PTHR43081">
    <property type="entry name" value="ADENYLATE CYCLASE, TERMINAL-DIFFERENTIATION SPECIFIC-RELATED"/>
    <property type="match status" value="1"/>
</dbReference>
<dbReference type="SUPFAM" id="SSF55073">
    <property type="entry name" value="Nucleotide cyclase"/>
    <property type="match status" value="1"/>
</dbReference>
<dbReference type="GO" id="GO:0005524">
    <property type="term" value="F:ATP binding"/>
    <property type="evidence" value="ECO:0007669"/>
    <property type="project" value="UniProtKB-KW"/>
</dbReference>
<keyword evidence="7" id="KW-0812">Transmembrane</keyword>
<evidence type="ECO:0000256" key="4">
    <source>
        <dbReference type="ARBA" id="ARBA00004141"/>
    </source>
</evidence>
<evidence type="ECO:0000256" key="16">
    <source>
        <dbReference type="ARBA" id="ARBA00023180"/>
    </source>
</evidence>
<evidence type="ECO:0000256" key="9">
    <source>
        <dbReference type="ARBA" id="ARBA00022741"/>
    </source>
</evidence>
<keyword evidence="11" id="KW-0460">Magnesium</keyword>
<gene>
    <name evidence="22" type="ORF">Tco025E_09100</name>
</gene>
<comment type="subcellular location">
    <subcellularLocation>
        <location evidence="4">Membrane</location>
        <topology evidence="4">Multi-pass membrane protein</topology>
    </subcellularLocation>
</comment>
<keyword evidence="8" id="KW-0479">Metal-binding</keyword>
<evidence type="ECO:0000256" key="18">
    <source>
        <dbReference type="ARBA" id="ARBA00032597"/>
    </source>
</evidence>
<dbReference type="FunFam" id="3.30.70.1230:FF:000022">
    <property type="entry name" value="Receptor-type adenylate cyclase GRESAG 4, putative"/>
    <property type="match status" value="1"/>
</dbReference>
<name>A0A3R7N364_9TRYP</name>
<evidence type="ECO:0000256" key="11">
    <source>
        <dbReference type="ARBA" id="ARBA00022842"/>
    </source>
</evidence>
<dbReference type="GeneID" id="40322711"/>
<evidence type="ECO:0000256" key="3">
    <source>
        <dbReference type="ARBA" id="ARBA00002708"/>
    </source>
</evidence>
<dbReference type="PROSITE" id="PS50125">
    <property type="entry name" value="GUANYLATE_CYCLASE_2"/>
    <property type="match status" value="1"/>
</dbReference>
<evidence type="ECO:0000256" key="7">
    <source>
        <dbReference type="ARBA" id="ARBA00022692"/>
    </source>
</evidence>
<dbReference type="InterPro" id="IPR029787">
    <property type="entry name" value="Nucleotide_cyclase"/>
</dbReference>
<evidence type="ECO:0000256" key="1">
    <source>
        <dbReference type="ARBA" id="ARBA00001593"/>
    </source>
</evidence>
<evidence type="ECO:0000256" key="19">
    <source>
        <dbReference type="ARBA" id="ARBA00032637"/>
    </source>
</evidence>
<proteinExistence type="inferred from homology"/>
<keyword evidence="12" id="KW-1133">Transmembrane helix</keyword>
<comment type="cofactor">
    <cofactor evidence="2">
        <name>Mg(2+)</name>
        <dbReference type="ChEBI" id="CHEBI:18420"/>
    </cofactor>
</comment>
<evidence type="ECO:0000313" key="22">
    <source>
        <dbReference type="EMBL" id="RNE99343.1"/>
    </source>
</evidence>
<keyword evidence="10" id="KW-0067">ATP-binding</keyword>
<dbReference type="GO" id="GO:0035556">
    <property type="term" value="P:intracellular signal transduction"/>
    <property type="evidence" value="ECO:0007669"/>
    <property type="project" value="InterPro"/>
</dbReference>
<evidence type="ECO:0000256" key="17">
    <source>
        <dbReference type="ARBA" id="ARBA00023239"/>
    </source>
</evidence>
<organism evidence="22 23">
    <name type="scientific">Trypanosoma conorhini</name>
    <dbReference type="NCBI Taxonomy" id="83891"/>
    <lineage>
        <taxon>Eukaryota</taxon>
        <taxon>Discoba</taxon>
        <taxon>Euglenozoa</taxon>
        <taxon>Kinetoplastea</taxon>
        <taxon>Metakinetoplastina</taxon>
        <taxon>Trypanosomatida</taxon>
        <taxon>Trypanosomatidae</taxon>
        <taxon>Trypanosoma</taxon>
    </lineage>
</organism>
<feature type="domain" description="Guanylate cyclase" evidence="21">
    <location>
        <begin position="56"/>
        <end position="94"/>
    </location>
</feature>
<dbReference type="GO" id="GO:0004016">
    <property type="term" value="F:adenylate cyclase activity"/>
    <property type="evidence" value="ECO:0007669"/>
    <property type="project" value="UniProtKB-EC"/>
</dbReference>
<evidence type="ECO:0000313" key="23">
    <source>
        <dbReference type="Proteomes" id="UP000284403"/>
    </source>
</evidence>
<dbReference type="GO" id="GO:0046872">
    <property type="term" value="F:metal ion binding"/>
    <property type="evidence" value="ECO:0007669"/>
    <property type="project" value="UniProtKB-KW"/>
</dbReference>
<dbReference type="InterPro" id="IPR001054">
    <property type="entry name" value="A/G_cyclase"/>
</dbReference>
<evidence type="ECO:0000256" key="5">
    <source>
        <dbReference type="ARBA" id="ARBA00005381"/>
    </source>
</evidence>
<evidence type="ECO:0000259" key="21">
    <source>
        <dbReference type="PROSITE" id="PS50125"/>
    </source>
</evidence>
<keyword evidence="23" id="KW-1185">Reference proteome</keyword>
<dbReference type="Pfam" id="PF00211">
    <property type="entry name" value="Guanylate_cyc"/>
    <property type="match status" value="1"/>
</dbReference>
<evidence type="ECO:0000256" key="12">
    <source>
        <dbReference type="ARBA" id="ARBA00022989"/>
    </source>
</evidence>
<feature type="region of interest" description="Disordered" evidence="20">
    <location>
        <begin position="285"/>
        <end position="305"/>
    </location>
</feature>
<dbReference type="InterPro" id="IPR050697">
    <property type="entry name" value="Adenylyl/Guanylyl_Cyclase_3/4"/>
</dbReference>
<keyword evidence="14" id="KW-0472">Membrane</keyword>
<keyword evidence="13" id="KW-0115">cAMP biosynthesis</keyword>
<evidence type="ECO:0000256" key="13">
    <source>
        <dbReference type="ARBA" id="ARBA00022998"/>
    </source>
</evidence>
<dbReference type="PANTHER" id="PTHR43081:SF1">
    <property type="entry name" value="ADENYLATE CYCLASE, TERMINAL-DIFFERENTIATION SPECIFIC"/>
    <property type="match status" value="1"/>
</dbReference>
<protein>
    <recommendedName>
        <fullName evidence="6">adenylate cyclase</fullName>
        <ecNumber evidence="6">4.6.1.1</ecNumber>
    </recommendedName>
    <alternativeName>
        <fullName evidence="18">ATP pyrophosphate-lyase</fullName>
    </alternativeName>
    <alternativeName>
        <fullName evidence="19">Adenylyl cyclase</fullName>
    </alternativeName>
</protein>
<reference evidence="22 23" key="1">
    <citation type="journal article" date="2018" name="BMC Genomics">
        <title>Genomic comparison of Trypanosoma conorhini and Trypanosoma rangeli to Trypanosoma cruzi strains of high and low virulence.</title>
        <authorList>
            <person name="Bradwell K.R."/>
            <person name="Koparde V.N."/>
            <person name="Matveyev A.V."/>
            <person name="Serrano M.G."/>
            <person name="Alves J.M."/>
            <person name="Parikh H."/>
            <person name="Huang B."/>
            <person name="Lee V."/>
            <person name="Espinosa-Alvarez O."/>
            <person name="Ortiz P.A."/>
            <person name="Costa-Martins A.G."/>
            <person name="Teixeira M.M."/>
            <person name="Buck G.A."/>
        </authorList>
    </citation>
    <scope>NUCLEOTIDE SEQUENCE [LARGE SCALE GENOMIC DNA]</scope>
    <source>
        <strain evidence="22 23">025E</strain>
    </source>
</reference>
<evidence type="ECO:0000256" key="15">
    <source>
        <dbReference type="ARBA" id="ARBA00023170"/>
    </source>
</evidence>
<keyword evidence="9" id="KW-0547">Nucleotide-binding</keyword>
<comment type="function">
    <text evidence="3">Could act as a receptor for an unknown ligand.</text>
</comment>
<dbReference type="EMBL" id="MKKU01000964">
    <property type="protein sequence ID" value="RNE99343.1"/>
    <property type="molecule type" value="Genomic_DNA"/>
</dbReference>
<comment type="catalytic activity">
    <reaction evidence="1">
        <text>ATP = 3',5'-cyclic AMP + diphosphate</text>
        <dbReference type="Rhea" id="RHEA:15389"/>
        <dbReference type="ChEBI" id="CHEBI:30616"/>
        <dbReference type="ChEBI" id="CHEBI:33019"/>
        <dbReference type="ChEBI" id="CHEBI:58165"/>
        <dbReference type="EC" id="4.6.1.1"/>
    </reaction>
</comment>
<comment type="similarity">
    <text evidence="5">Belongs to the adenylyl cyclase class-3 family.</text>
</comment>
<feature type="non-terminal residue" evidence="22">
    <location>
        <position position="1"/>
    </location>
</feature>
<dbReference type="RefSeq" id="XP_029224018.1">
    <property type="nucleotide sequence ID" value="XM_029375926.1"/>
</dbReference>
<evidence type="ECO:0000256" key="10">
    <source>
        <dbReference type="ARBA" id="ARBA00022840"/>
    </source>
</evidence>
<dbReference type="CDD" id="cd07302">
    <property type="entry name" value="CHD"/>
    <property type="match status" value="1"/>
</dbReference>
<evidence type="ECO:0000256" key="6">
    <source>
        <dbReference type="ARBA" id="ARBA00012201"/>
    </source>
</evidence>